<proteinExistence type="predicted"/>
<evidence type="ECO:0000313" key="1">
    <source>
        <dbReference type="EMBL" id="KAH8487184.1"/>
    </source>
</evidence>
<comment type="caution">
    <text evidence="1">The sequence shown here is derived from an EMBL/GenBank/DDBJ whole genome shotgun (WGS) entry which is preliminary data.</text>
</comment>
<protein>
    <submittedName>
        <fullName evidence="1">Uncharacterized protein</fullName>
    </submittedName>
</protein>
<name>A0A8T2X3A2_POPDE</name>
<keyword evidence="2" id="KW-1185">Reference proteome</keyword>
<organism evidence="1 2">
    <name type="scientific">Populus deltoides</name>
    <name type="common">Eastern poplar</name>
    <name type="synonym">Eastern cottonwood</name>
    <dbReference type="NCBI Taxonomy" id="3696"/>
    <lineage>
        <taxon>Eukaryota</taxon>
        <taxon>Viridiplantae</taxon>
        <taxon>Streptophyta</taxon>
        <taxon>Embryophyta</taxon>
        <taxon>Tracheophyta</taxon>
        <taxon>Spermatophyta</taxon>
        <taxon>Magnoliopsida</taxon>
        <taxon>eudicotyledons</taxon>
        <taxon>Gunneridae</taxon>
        <taxon>Pentapetalae</taxon>
        <taxon>rosids</taxon>
        <taxon>fabids</taxon>
        <taxon>Malpighiales</taxon>
        <taxon>Salicaceae</taxon>
        <taxon>Saliceae</taxon>
        <taxon>Populus</taxon>
    </lineage>
</organism>
<reference evidence="1" key="1">
    <citation type="journal article" date="2021" name="J. Hered.">
        <title>Genome Assembly of Salicaceae Populus deltoides (Eastern Cottonwood) I-69 Based on Nanopore Sequencing and Hi-C Technologies.</title>
        <authorList>
            <person name="Bai S."/>
            <person name="Wu H."/>
            <person name="Zhang J."/>
            <person name="Pan Z."/>
            <person name="Zhao W."/>
            <person name="Li Z."/>
            <person name="Tong C."/>
        </authorList>
    </citation>
    <scope>NUCLEOTIDE SEQUENCE</scope>
    <source>
        <tissue evidence="1">Leaf</tissue>
    </source>
</reference>
<dbReference type="AlphaFoldDB" id="A0A8T2X3A2"/>
<accession>A0A8T2X3A2</accession>
<sequence length="130" mass="14874">MITRNFFLLSLPEKIKSSEKISDQYFSKVMEDLISRTRKLESDLLRLDKRASVSDLRVECQDLERFSVINRFAKFHGRVQGDGAESSSSSDASVNAQKSCLQRYATALPMPRNLPDRAIDVILEKYNLDL</sequence>
<dbReference type="Proteomes" id="UP000807159">
    <property type="component" value="Chromosome 15"/>
</dbReference>
<dbReference type="PANTHER" id="PTHR31267">
    <property type="entry name" value="DENTIN SIALOPHOSPHOPROTEIN-LIKE PROTEIN"/>
    <property type="match status" value="1"/>
</dbReference>
<dbReference type="EMBL" id="JACEGQ020000015">
    <property type="protein sequence ID" value="KAH8487184.1"/>
    <property type="molecule type" value="Genomic_DNA"/>
</dbReference>
<dbReference type="PANTHER" id="PTHR31267:SF7">
    <property type="entry name" value="DENTIN SIALOPHOSPHOPROTEIN-LIKE PROTEIN"/>
    <property type="match status" value="1"/>
</dbReference>
<gene>
    <name evidence="1" type="ORF">H0E87_025958</name>
</gene>
<evidence type="ECO:0000313" key="2">
    <source>
        <dbReference type="Proteomes" id="UP000807159"/>
    </source>
</evidence>